<evidence type="ECO:0000256" key="13">
    <source>
        <dbReference type="SAM" id="MobiDB-lite"/>
    </source>
</evidence>
<evidence type="ECO:0000256" key="7">
    <source>
        <dbReference type="ARBA" id="ARBA00022727"/>
    </source>
</evidence>
<keyword evidence="5" id="KW-0808">Transferase</keyword>
<dbReference type="Proteomes" id="UP001321749">
    <property type="component" value="Unassembled WGS sequence"/>
</dbReference>
<accession>A0AAV9HNN3</accession>
<evidence type="ECO:0000256" key="4">
    <source>
        <dbReference type="ARBA" id="ARBA00013247"/>
    </source>
</evidence>
<dbReference type="EMBL" id="MU865006">
    <property type="protein sequence ID" value="KAK4460686.1"/>
    <property type="molecule type" value="Genomic_DNA"/>
</dbReference>
<dbReference type="GO" id="GO:0000287">
    <property type="term" value="F:magnesium ion binding"/>
    <property type="evidence" value="ECO:0007669"/>
    <property type="project" value="InterPro"/>
</dbReference>
<feature type="domain" description="Ribose-phosphate pyrophosphokinase N-terminal" evidence="14">
    <location>
        <begin position="12"/>
        <end position="109"/>
    </location>
</feature>
<comment type="pathway">
    <text evidence="2">Metabolic intermediate biosynthesis; 5-phospho-alpha-D-ribose 1-diphosphate biosynthesis; 5-phospho-alpha-D-ribose 1-diphosphate from D-ribose 5-phosphate (route I): step 1/1.</text>
</comment>
<dbReference type="InterPro" id="IPR029099">
    <property type="entry name" value="Pribosyltran_N"/>
</dbReference>
<dbReference type="PANTHER" id="PTHR10210">
    <property type="entry name" value="RIBOSE-PHOSPHATE DIPHOSPHOKINASE FAMILY MEMBER"/>
    <property type="match status" value="1"/>
</dbReference>
<dbReference type="SMART" id="SM01400">
    <property type="entry name" value="Pribosyltran_N"/>
    <property type="match status" value="1"/>
</dbReference>
<comment type="catalytic activity">
    <reaction evidence="12">
        <text>D-ribose 5-phosphate + ATP = 5-phospho-alpha-D-ribose 1-diphosphate + AMP + H(+)</text>
        <dbReference type="Rhea" id="RHEA:15609"/>
        <dbReference type="ChEBI" id="CHEBI:15378"/>
        <dbReference type="ChEBI" id="CHEBI:30616"/>
        <dbReference type="ChEBI" id="CHEBI:58017"/>
        <dbReference type="ChEBI" id="CHEBI:78346"/>
        <dbReference type="ChEBI" id="CHEBI:456215"/>
        <dbReference type="EC" id="2.7.6.1"/>
    </reaction>
</comment>
<evidence type="ECO:0000256" key="2">
    <source>
        <dbReference type="ARBA" id="ARBA00004996"/>
    </source>
</evidence>
<gene>
    <name evidence="15" type="ORF">QBC42DRAFT_228940</name>
</gene>
<comment type="subcellular location">
    <subcellularLocation>
        <location evidence="1">Cytoplasm</location>
    </subcellularLocation>
</comment>
<dbReference type="EC" id="2.7.6.1" evidence="4"/>
<feature type="region of interest" description="Disordered" evidence="13">
    <location>
        <begin position="116"/>
        <end position="136"/>
    </location>
</feature>
<evidence type="ECO:0000256" key="11">
    <source>
        <dbReference type="ARBA" id="ARBA00022842"/>
    </source>
</evidence>
<keyword evidence="11" id="KW-0460">Magnesium</keyword>
<dbReference type="InterPro" id="IPR005946">
    <property type="entry name" value="Rib-P_diPkinase"/>
</dbReference>
<sequence length="436" mass="47184">MVRDISILPGSSIHPSFSHSISRALNLPGGVPSPRTLGKFSSGESRCEIEDSVRDKDVYILQTFGVGRGENKVNDYLMELLIMISACKGGSAMRVTAVLPMFPYGRQADGIWTRESEREREREEVGGGGGYGGGVDGEENEEGIITAYDGVHEKGELVVKVRGYEEEKGGLGIASTTFDINQTNVNSYTTHDYETPGLMMAFRQSKPNFKTWMAQSGSLVADLLTCAGADRILTCDLHESTYQGFFDIPVDNLSARQLLKRYIQRRVPNYEQAIIVSPDAGGAKRASAIADGLGMGFALIHKHKERRPLDTRHAAGGLGSKPTMVLVGDVQDKVCILVDDLADTANTIVRAAKLLKKEGRAAKVIALLTHGIFSGDALAKINASALDKVVVTNTIAQEEHCAACPKLEVLDISGTFAEAVRRVHHGESIGVLFQYD</sequence>
<proteinExistence type="inferred from homology"/>
<dbReference type="GO" id="GO:0006164">
    <property type="term" value="P:purine nucleotide biosynthetic process"/>
    <property type="evidence" value="ECO:0007669"/>
    <property type="project" value="TreeGrafter"/>
</dbReference>
<evidence type="ECO:0000256" key="8">
    <source>
        <dbReference type="ARBA" id="ARBA00022741"/>
    </source>
</evidence>
<dbReference type="Gene3D" id="3.40.50.2020">
    <property type="match status" value="3"/>
</dbReference>
<comment type="similarity">
    <text evidence="3">Belongs to the ribose-phosphate pyrophosphokinase family.</text>
</comment>
<dbReference type="GO" id="GO:0016301">
    <property type="term" value="F:kinase activity"/>
    <property type="evidence" value="ECO:0007669"/>
    <property type="project" value="UniProtKB-KW"/>
</dbReference>
<evidence type="ECO:0000256" key="10">
    <source>
        <dbReference type="ARBA" id="ARBA00022840"/>
    </source>
</evidence>
<dbReference type="FunFam" id="3.40.50.2020:FF:000014">
    <property type="entry name" value="Ribose-phosphate pyrophosphokinase 1"/>
    <property type="match status" value="1"/>
</dbReference>
<dbReference type="GO" id="GO:0004749">
    <property type="term" value="F:ribose phosphate diphosphokinase activity"/>
    <property type="evidence" value="ECO:0007669"/>
    <property type="project" value="UniProtKB-EC"/>
</dbReference>
<comment type="caution">
    <text evidence="15">The sequence shown here is derived from an EMBL/GenBank/DDBJ whole genome shotgun (WGS) entry which is preliminary data.</text>
</comment>
<evidence type="ECO:0000256" key="5">
    <source>
        <dbReference type="ARBA" id="ARBA00022679"/>
    </source>
</evidence>
<dbReference type="GO" id="GO:0005524">
    <property type="term" value="F:ATP binding"/>
    <property type="evidence" value="ECO:0007669"/>
    <property type="project" value="UniProtKB-KW"/>
</dbReference>
<keyword evidence="6" id="KW-0479">Metal-binding</keyword>
<feature type="compositionally biased region" description="Gly residues" evidence="13">
    <location>
        <begin position="126"/>
        <end position="135"/>
    </location>
</feature>
<reference evidence="15" key="1">
    <citation type="journal article" date="2023" name="Mol. Phylogenet. Evol.">
        <title>Genome-scale phylogeny and comparative genomics of the fungal order Sordariales.</title>
        <authorList>
            <person name="Hensen N."/>
            <person name="Bonometti L."/>
            <person name="Westerberg I."/>
            <person name="Brannstrom I.O."/>
            <person name="Guillou S."/>
            <person name="Cros-Aarteil S."/>
            <person name="Calhoun S."/>
            <person name="Haridas S."/>
            <person name="Kuo A."/>
            <person name="Mondo S."/>
            <person name="Pangilinan J."/>
            <person name="Riley R."/>
            <person name="LaButti K."/>
            <person name="Andreopoulos B."/>
            <person name="Lipzen A."/>
            <person name="Chen C."/>
            <person name="Yan M."/>
            <person name="Daum C."/>
            <person name="Ng V."/>
            <person name="Clum A."/>
            <person name="Steindorff A."/>
            <person name="Ohm R.A."/>
            <person name="Martin F."/>
            <person name="Silar P."/>
            <person name="Natvig D.O."/>
            <person name="Lalanne C."/>
            <person name="Gautier V."/>
            <person name="Ament-Velasquez S.L."/>
            <person name="Kruys A."/>
            <person name="Hutchinson M.I."/>
            <person name="Powell A.J."/>
            <person name="Barry K."/>
            <person name="Miller A.N."/>
            <person name="Grigoriev I.V."/>
            <person name="Debuchy R."/>
            <person name="Gladieux P."/>
            <person name="Hiltunen Thoren M."/>
            <person name="Johannesson H."/>
        </authorList>
    </citation>
    <scope>NUCLEOTIDE SEQUENCE</scope>
    <source>
        <strain evidence="15">PSN324</strain>
    </source>
</reference>
<dbReference type="InterPro" id="IPR029057">
    <property type="entry name" value="PRTase-like"/>
</dbReference>
<dbReference type="Pfam" id="PF14572">
    <property type="entry name" value="Pribosyl_synth"/>
    <property type="match status" value="1"/>
</dbReference>
<dbReference type="SUPFAM" id="SSF53271">
    <property type="entry name" value="PRTase-like"/>
    <property type="match status" value="2"/>
</dbReference>
<name>A0AAV9HNN3_9PEZI</name>
<evidence type="ECO:0000256" key="3">
    <source>
        <dbReference type="ARBA" id="ARBA00006478"/>
    </source>
</evidence>
<keyword evidence="16" id="KW-1185">Reference proteome</keyword>
<keyword evidence="7" id="KW-0545">Nucleotide biosynthesis</keyword>
<keyword evidence="8" id="KW-0547">Nucleotide-binding</keyword>
<evidence type="ECO:0000313" key="15">
    <source>
        <dbReference type="EMBL" id="KAK4460686.1"/>
    </source>
</evidence>
<dbReference type="NCBIfam" id="TIGR01251">
    <property type="entry name" value="ribP_PPkin"/>
    <property type="match status" value="1"/>
</dbReference>
<evidence type="ECO:0000256" key="9">
    <source>
        <dbReference type="ARBA" id="ARBA00022777"/>
    </source>
</evidence>
<evidence type="ECO:0000256" key="12">
    <source>
        <dbReference type="ARBA" id="ARBA00049535"/>
    </source>
</evidence>
<evidence type="ECO:0000256" key="6">
    <source>
        <dbReference type="ARBA" id="ARBA00022723"/>
    </source>
</evidence>
<dbReference type="AlphaFoldDB" id="A0AAV9HNN3"/>
<dbReference type="FunFam" id="3.40.50.2020:FF:000005">
    <property type="entry name" value="Ribose-phosphate pyrophosphokinase 1"/>
    <property type="match status" value="1"/>
</dbReference>
<dbReference type="GO" id="GO:0002189">
    <property type="term" value="C:ribose phosphate diphosphokinase complex"/>
    <property type="evidence" value="ECO:0007669"/>
    <property type="project" value="TreeGrafter"/>
</dbReference>
<dbReference type="GO" id="GO:0005737">
    <property type="term" value="C:cytoplasm"/>
    <property type="evidence" value="ECO:0007669"/>
    <property type="project" value="UniProtKB-SubCell"/>
</dbReference>
<keyword evidence="9" id="KW-0418">Kinase</keyword>
<protein>
    <recommendedName>
        <fullName evidence="4">ribose-phosphate diphosphokinase</fullName>
        <ecNumber evidence="4">2.7.6.1</ecNumber>
    </recommendedName>
</protein>
<organism evidence="15 16">
    <name type="scientific">Cladorrhinum samala</name>
    <dbReference type="NCBI Taxonomy" id="585594"/>
    <lineage>
        <taxon>Eukaryota</taxon>
        <taxon>Fungi</taxon>
        <taxon>Dikarya</taxon>
        <taxon>Ascomycota</taxon>
        <taxon>Pezizomycotina</taxon>
        <taxon>Sordariomycetes</taxon>
        <taxon>Sordariomycetidae</taxon>
        <taxon>Sordariales</taxon>
        <taxon>Podosporaceae</taxon>
        <taxon>Cladorrhinum</taxon>
    </lineage>
</organism>
<dbReference type="PANTHER" id="PTHR10210:SF36">
    <property type="entry name" value="RIBOSE-PHOSPHATE PYROPHOSPHOKINASE 5"/>
    <property type="match status" value="1"/>
</dbReference>
<dbReference type="GO" id="GO:0006015">
    <property type="term" value="P:5-phosphoribose 1-diphosphate biosynthetic process"/>
    <property type="evidence" value="ECO:0007669"/>
    <property type="project" value="TreeGrafter"/>
</dbReference>
<evidence type="ECO:0000259" key="14">
    <source>
        <dbReference type="Pfam" id="PF13793"/>
    </source>
</evidence>
<reference evidence="15" key="2">
    <citation type="submission" date="2023-06" db="EMBL/GenBank/DDBJ databases">
        <authorList>
            <consortium name="Lawrence Berkeley National Laboratory"/>
            <person name="Mondo S.J."/>
            <person name="Hensen N."/>
            <person name="Bonometti L."/>
            <person name="Westerberg I."/>
            <person name="Brannstrom I.O."/>
            <person name="Guillou S."/>
            <person name="Cros-Aarteil S."/>
            <person name="Calhoun S."/>
            <person name="Haridas S."/>
            <person name="Kuo A."/>
            <person name="Pangilinan J."/>
            <person name="Riley R."/>
            <person name="Labutti K."/>
            <person name="Andreopoulos B."/>
            <person name="Lipzen A."/>
            <person name="Chen C."/>
            <person name="Yanf M."/>
            <person name="Daum C."/>
            <person name="Ng V."/>
            <person name="Clum A."/>
            <person name="Steindorff A."/>
            <person name="Ohm R."/>
            <person name="Martin F."/>
            <person name="Silar P."/>
            <person name="Natvig D."/>
            <person name="Lalanne C."/>
            <person name="Gautier V."/>
            <person name="Ament-Velasquez S.L."/>
            <person name="Kruys A."/>
            <person name="Hutchinson M.I."/>
            <person name="Powell A.J."/>
            <person name="Barry K."/>
            <person name="Miller A.N."/>
            <person name="Grigoriev I.V."/>
            <person name="Debuchy R."/>
            <person name="Gladieux P."/>
            <person name="Thoren M.H."/>
            <person name="Johannesson H."/>
        </authorList>
    </citation>
    <scope>NUCLEOTIDE SEQUENCE</scope>
    <source>
        <strain evidence="15">PSN324</strain>
    </source>
</reference>
<dbReference type="InterPro" id="IPR000836">
    <property type="entry name" value="PRTase_dom"/>
</dbReference>
<keyword evidence="10" id="KW-0067">ATP-binding</keyword>
<dbReference type="CDD" id="cd06223">
    <property type="entry name" value="PRTases_typeI"/>
    <property type="match status" value="1"/>
</dbReference>
<evidence type="ECO:0000313" key="16">
    <source>
        <dbReference type="Proteomes" id="UP001321749"/>
    </source>
</evidence>
<evidence type="ECO:0000256" key="1">
    <source>
        <dbReference type="ARBA" id="ARBA00004496"/>
    </source>
</evidence>
<feature type="compositionally biased region" description="Basic and acidic residues" evidence="13">
    <location>
        <begin position="116"/>
        <end position="125"/>
    </location>
</feature>
<dbReference type="Pfam" id="PF13793">
    <property type="entry name" value="Pribosyltran_N"/>
    <property type="match status" value="1"/>
</dbReference>